<keyword evidence="3" id="KW-1185">Reference proteome</keyword>
<proteinExistence type="predicted"/>
<dbReference type="OrthoDB" id="420271at2759"/>
<gene>
    <name evidence="2" type="ORF">PGLA1383_LOCUS14769</name>
</gene>
<comment type="caution">
    <text evidence="2">The sequence shown here is derived from an EMBL/GenBank/DDBJ whole genome shotgun (WGS) entry which is preliminary data.</text>
</comment>
<organism evidence="2 3">
    <name type="scientific">Polarella glacialis</name>
    <name type="common">Dinoflagellate</name>
    <dbReference type="NCBI Taxonomy" id="89957"/>
    <lineage>
        <taxon>Eukaryota</taxon>
        <taxon>Sar</taxon>
        <taxon>Alveolata</taxon>
        <taxon>Dinophyceae</taxon>
        <taxon>Suessiales</taxon>
        <taxon>Suessiaceae</taxon>
        <taxon>Polarella</taxon>
    </lineage>
</organism>
<evidence type="ECO:0000256" key="1">
    <source>
        <dbReference type="SAM" id="Phobius"/>
    </source>
</evidence>
<keyword evidence="1" id="KW-0472">Membrane</keyword>
<sequence>MKVQPCGTKPATFICRDGGACDAGNTFIAPEAEFLDKRIMLPTTRNDLFGSDPTEAGSFRARTVAACYCPARGGCAASTDFTQQVGILHFYLSKVCHAGDPACVTDFTGVSAQYRFRIRVECPTDACPASTVSRVKLVGSSVANDLPAWDTQNGCRTAVHGMVGGLQVLPPQYYVPIDGTSPGTVNPENCLNGALGCQLQGGTRQDRKTFGDTFGFRFIMGKTVHEARGFHSSKDVDICYCNTNCEVASSWFKTGSLRLGPTRLVSSATERSNLPAQWTIEFVNQPGIIGLSRPYSDDGVLGLQENGLLKLVTDPDQTVDDDGCALSGYNSQFTSGLSNEVAASMNYLGKRQTKTPPDLQKIVFNSNSFVNTITVSTAGNLAVCYCAVTVDNMCIVASNWKLVTHMTIKGPKLNQGWSFSTNVVFRFSYEGYGLSSGDKVRIISADGKCTDNNFNPNTAAYAYTAINVKCPVPCTQVGLVDSSEPGDLSTIVLADDHYLCDTNNTNCATNDITQVEVISESVTELVFQFPHQMRTGDQITLGANLFCSVEPTDPTCTAEMLSSLKGVFAYSDAASNSGTAPDSYISALRFIETSNPLRGRIQVGWPAPAPKFTVIYAGARPEIGYIGRGGRWTHHSRGITREEVMATEERANLRVCWQYGGQGAKYVEEIGKLTIRNPSAMVGATLSMSTTAREARAPMVITFTTAGGVTGMRYEQAQDSLRLKIVFTRTDLVDIVYTGLEGKDIPYETPLEDDTWEASQVICGKLFSELWSADMERGFPMPKGCYYKGFTGGNRREIFMLFEPKSGLRTNTMYQLVFNGIVRENNDPPTPDEVVKGGQFMELFPMDDVTSRPYEAIERGIVSFTSIPQKPTKPNSADPQFSPDGFKIVGGFQDLLEIKSGSSITAEIMGHPTTGKIKKSNIIRVFLWPLTQWQTTSSCTAECVGGAEISFKCGQITSCLGLPAVPGMALNILKITLPEEWEGEGLYGNKKIRIKIGGITIPSGGFFAQRLGASVSDAGDSFPNYVVSAGNYIWKEPNYGIPSAKVVSQLGGGNTKPFRGDNINVLYAKLILASTIYARDVDGDDASFTITLPEGYVCLDTSASAFPGEIGPMFSNAWAAPSDLPAFGTTVPQGKGTLSDGSKTHGWSAVGNKCIYTPLHPGGVVYAGSSLVVKITANNPSFALQRSSMNNKWTTEYSNKGLHSVKQTTVKYQFASPPDPYYQTNNAVFGIITDASCQPQTMTASTKRAVNQELYFYFRTEQEVEAGGLIRLVAPEGFSFGQPCNASDLPAFYYATDADPADATLPLPGIVSCVSRGSDMRTAELRLQRILFGGRVFGFKIRVQNPMGYDPAQSTGWKLFTTDALDYIVDGTPMTIPFTGDDSTSWGIYQSSGFEVAISVSDMRPFNMTGQYALVSVILSRVPTGDSGFIRFRAPEGYVWSFDNAEFVYDTLGNTPPSLQSLVPPGVSKVLPSGVPVSKSGFTLIFRPGAYSDKETYGFTAAVKIPDKTPTSTSNAFYFELGFNSTLNRPAAATVEAPPVRALKNAAVDYSTTILGKENLVQFRLEIITPIPAGGGIEIVVPAGFTIDQDCELVAVLDPGAPAPPSGLQCLTFFDASLGLLGRNVLRLKAGLQGLPAAYHAFAVLTENPKARIPVLTEEQRLSTGRDDRPQQPNNIIFAIKLSADSTESTSMMVRAPFGFVFEEECLSFVEVSESKTFGAGIRFPQDFAVWPVNITIARCRGSGRSAQLDLNYGTGNKLVNNLLYVFRIGMKSNPPLTPGVNRWTIQLGEEASEPIEGMTLWAFTRTQINPITTARDRTLAGTIRTQNPLKIGIRPFNSVPSGGELRVVAPSGFQFVALPSRVCNAELQELPYTALGIYFPGFVWPANDLVCLVDQYDTRKVAVKARNARPVSAGLDYVLVLSVYNPSVIESYYPTNWKFSSFAADGKSLDQSNILGFSLNQVMNLWAYTNPDPVDPSMEVRNGGTRLPAFSLKLKFPSTLEYGDKIVIISPQDFVLTNLEGRCNGFRWVNPVPESVVNDYSPLPNSQYECNSSTVTIYITEPSPVVRDWHIEFGLEITNPLRTPIFTDNFWRCTLYGAAMDFSGHPIIKSSKAFQSWDIIPQLENLKVNLLGPNTAAESMSSISIQFTPVNNAEDIAILVNDPFGFSFQTAYTDDPVDQEIFLAMGPMCRIRMDIRKGVRKTVVLRNVKLGQNGGQTDISFTTWRGGLFQAGTWSPGIKQDERLNFRDGFRLPGLVSIRYEKLENQYHRDPLTYPEQSLWGSQMGRPAYAEFRFQLTKAAEVGHFLKIGAFPFQPTLTYFSLVESPSNVAADANSSSTVAKIVIKNQIVTTYNGQLQTRLLQPLIPFRQYEVVTSVIAPSAVAAEAVGGPIHWYIETMDNGELPTNTNDGNSREFPIVEEYGFKVEAAQSPPLASIVVTLSIKPALKSPSGIRIVAPLGFNFSGPCLVAGGDFVSACMPGKPTPFGRSTATLMIRGAGITSEARGIMIRVDTPGQTPVDKVWFVEGIDAIVDAQIGWGTAPGIDIRSMKDTSVTYPGFTGLRSRMVWRLRTQSLVQAGGWLHITMPAGFSPDCAEGSSLEPIALPESGGCLVLDQRNVLVYLNSTIGPAEYCFGFYITPPAATPIRNELSIILKDRTGAVQDAAVELPGMRILEKLRIRENLLFWTSTKPNRASVITIGFEVMETLPDLIVAPDQQISEVLIELPTGFTHLVEKLTDFQLMNEDGVVVVVVVVVALVLVVVVVVVVVVAVVL</sequence>
<name>A0A813E7S0_POLGL</name>
<evidence type="ECO:0008006" key="4">
    <source>
        <dbReference type="Google" id="ProtNLM"/>
    </source>
</evidence>
<evidence type="ECO:0000313" key="3">
    <source>
        <dbReference type="Proteomes" id="UP000654075"/>
    </source>
</evidence>
<evidence type="ECO:0000313" key="2">
    <source>
        <dbReference type="EMBL" id="CAE8596303.1"/>
    </source>
</evidence>
<accession>A0A813E7S0</accession>
<keyword evidence="1" id="KW-1133">Transmembrane helix</keyword>
<dbReference type="Proteomes" id="UP000654075">
    <property type="component" value="Unassembled WGS sequence"/>
</dbReference>
<protein>
    <recommendedName>
        <fullName evidence="4">Protein arginine methyltransferase 10</fullName>
    </recommendedName>
</protein>
<dbReference type="OMA" id="RWPPEYA"/>
<feature type="transmembrane region" description="Helical" evidence="1">
    <location>
        <begin position="2747"/>
        <end position="2772"/>
    </location>
</feature>
<reference evidence="2" key="1">
    <citation type="submission" date="2021-02" db="EMBL/GenBank/DDBJ databases">
        <authorList>
            <person name="Dougan E. K."/>
            <person name="Rhodes N."/>
            <person name="Thang M."/>
            <person name="Chan C."/>
        </authorList>
    </citation>
    <scope>NUCLEOTIDE SEQUENCE</scope>
</reference>
<keyword evidence="1" id="KW-0812">Transmembrane</keyword>
<dbReference type="EMBL" id="CAJNNV010008496">
    <property type="protein sequence ID" value="CAE8596303.1"/>
    <property type="molecule type" value="Genomic_DNA"/>
</dbReference>